<protein>
    <recommendedName>
        <fullName evidence="3">PIN domain-containing protein</fullName>
    </recommendedName>
</protein>
<proteinExistence type="predicted"/>
<gene>
    <name evidence="1" type="ORF">GCM10009751_31750</name>
</gene>
<organism evidence="1 2">
    <name type="scientific">Myceligenerans crystallogenes</name>
    <dbReference type="NCBI Taxonomy" id="316335"/>
    <lineage>
        <taxon>Bacteria</taxon>
        <taxon>Bacillati</taxon>
        <taxon>Actinomycetota</taxon>
        <taxon>Actinomycetes</taxon>
        <taxon>Micrococcales</taxon>
        <taxon>Promicromonosporaceae</taxon>
        <taxon>Myceligenerans</taxon>
    </lineage>
</organism>
<dbReference type="RefSeq" id="WP_344104747.1">
    <property type="nucleotide sequence ID" value="NZ_BAAANL010000006.1"/>
</dbReference>
<reference evidence="1 2" key="1">
    <citation type="journal article" date="2019" name="Int. J. Syst. Evol. Microbiol.">
        <title>The Global Catalogue of Microorganisms (GCM) 10K type strain sequencing project: providing services to taxonomists for standard genome sequencing and annotation.</title>
        <authorList>
            <consortium name="The Broad Institute Genomics Platform"/>
            <consortium name="The Broad Institute Genome Sequencing Center for Infectious Disease"/>
            <person name="Wu L."/>
            <person name="Ma J."/>
        </authorList>
    </citation>
    <scope>NUCLEOTIDE SEQUENCE [LARGE SCALE GENOMIC DNA]</scope>
    <source>
        <strain evidence="1 2">JCM 14326</strain>
    </source>
</reference>
<dbReference type="Proteomes" id="UP001501094">
    <property type="component" value="Unassembled WGS sequence"/>
</dbReference>
<sequence length="132" mass="14264">MNKVSTLVLDAEGLSRWISRDRATTSLIEEARRNGVRLVVGANTIPEVTHAKTDRARLRWLLAQVKVVPVSQDAANHAADLLAQAGMHGHQHTIDATVVEAALRQTPPVTVLTSDPKDIGKLADGQVRVIPV</sequence>
<name>A0ABN2NI65_9MICO</name>
<evidence type="ECO:0008006" key="3">
    <source>
        <dbReference type="Google" id="ProtNLM"/>
    </source>
</evidence>
<dbReference type="SUPFAM" id="SSF88723">
    <property type="entry name" value="PIN domain-like"/>
    <property type="match status" value="1"/>
</dbReference>
<dbReference type="EMBL" id="BAAANL010000006">
    <property type="protein sequence ID" value="GAA1870299.1"/>
    <property type="molecule type" value="Genomic_DNA"/>
</dbReference>
<dbReference type="Gene3D" id="3.40.50.1010">
    <property type="entry name" value="5'-nuclease"/>
    <property type="match status" value="1"/>
</dbReference>
<keyword evidence="2" id="KW-1185">Reference proteome</keyword>
<comment type="caution">
    <text evidence="1">The sequence shown here is derived from an EMBL/GenBank/DDBJ whole genome shotgun (WGS) entry which is preliminary data.</text>
</comment>
<evidence type="ECO:0000313" key="2">
    <source>
        <dbReference type="Proteomes" id="UP001501094"/>
    </source>
</evidence>
<evidence type="ECO:0000313" key="1">
    <source>
        <dbReference type="EMBL" id="GAA1870299.1"/>
    </source>
</evidence>
<accession>A0ABN2NI65</accession>
<dbReference type="InterPro" id="IPR029060">
    <property type="entry name" value="PIN-like_dom_sf"/>
</dbReference>